<feature type="binding site" evidence="11">
    <location>
        <position position="173"/>
    </location>
    <ligand>
        <name>alpha-D-mannose 1-phosphate</name>
        <dbReference type="ChEBI" id="CHEBI:58409"/>
    </ligand>
</feature>
<dbReference type="InterPro" id="IPR006379">
    <property type="entry name" value="HAD-SF_hydro_IIB"/>
</dbReference>
<organism evidence="13 14">
    <name type="scientific">Chitinophaga flava</name>
    <dbReference type="NCBI Taxonomy" id="2259036"/>
    <lineage>
        <taxon>Bacteria</taxon>
        <taxon>Pseudomonadati</taxon>
        <taxon>Bacteroidota</taxon>
        <taxon>Chitinophagia</taxon>
        <taxon>Chitinophagales</taxon>
        <taxon>Chitinophagaceae</taxon>
        <taxon>Chitinophaga</taxon>
    </lineage>
</organism>
<dbReference type="SUPFAM" id="SSF56784">
    <property type="entry name" value="HAD-like"/>
    <property type="match status" value="1"/>
</dbReference>
<dbReference type="SFLD" id="SFLDG01143">
    <property type="entry name" value="C2.B.3:_Phosphomannomutase_Lik"/>
    <property type="match status" value="1"/>
</dbReference>
<accession>A0A365XTM3</accession>
<dbReference type="InterPro" id="IPR043169">
    <property type="entry name" value="PMM_cap"/>
</dbReference>
<feature type="binding site" evidence="11">
    <location>
        <position position="124"/>
    </location>
    <ligand>
        <name>alpha-D-mannose 1-phosphate</name>
        <dbReference type="ChEBI" id="CHEBI:58409"/>
    </ligand>
</feature>
<reference evidence="13 14" key="1">
    <citation type="submission" date="2018-05" db="EMBL/GenBank/DDBJ databases">
        <title>Chitinophaga sp. K3CV102501T nov., isolated from isolated from a monsoon evergreen broad-leaved forest soil.</title>
        <authorList>
            <person name="Lv Y."/>
        </authorList>
    </citation>
    <scope>NUCLEOTIDE SEQUENCE [LARGE SCALE GENOMIC DNA]</scope>
    <source>
        <strain evidence="13 14">GDMCC 1.1325</strain>
    </source>
</reference>
<comment type="pathway">
    <text evidence="2">Nucleotide-sugar biosynthesis; GDP-alpha-D-mannose biosynthesis; alpha-D-mannose 1-phosphate from D-fructose 6-phosphate: step 2/2.</text>
</comment>
<comment type="subcellular location">
    <subcellularLocation>
        <location evidence="1">Cytoplasm</location>
    </subcellularLocation>
</comment>
<dbReference type="InterPro" id="IPR036412">
    <property type="entry name" value="HAD-like_sf"/>
</dbReference>
<dbReference type="Gene3D" id="3.30.1240.20">
    <property type="match status" value="1"/>
</dbReference>
<dbReference type="GO" id="GO:0009298">
    <property type="term" value="P:GDP-mannose biosynthetic process"/>
    <property type="evidence" value="ECO:0007669"/>
    <property type="project" value="UniProtKB-UniPathway"/>
</dbReference>
<dbReference type="NCBIfam" id="TIGR01484">
    <property type="entry name" value="HAD-SF-IIB"/>
    <property type="match status" value="1"/>
</dbReference>
<dbReference type="InterPro" id="IPR023214">
    <property type="entry name" value="HAD_sf"/>
</dbReference>
<keyword evidence="7 12" id="KW-0479">Metal-binding</keyword>
<evidence type="ECO:0000256" key="7">
    <source>
        <dbReference type="ARBA" id="ARBA00022723"/>
    </source>
</evidence>
<comment type="cofactor">
    <cofactor evidence="12">
        <name>Mg(2+)</name>
        <dbReference type="ChEBI" id="CHEBI:18420"/>
    </cofactor>
</comment>
<evidence type="ECO:0000256" key="2">
    <source>
        <dbReference type="ARBA" id="ARBA00004699"/>
    </source>
</evidence>
<comment type="caution">
    <text evidence="13">The sequence shown here is derived from an EMBL/GenBank/DDBJ whole genome shotgun (WGS) entry which is preliminary data.</text>
</comment>
<evidence type="ECO:0000256" key="6">
    <source>
        <dbReference type="ARBA" id="ARBA00022490"/>
    </source>
</evidence>
<dbReference type="GO" id="GO:0004615">
    <property type="term" value="F:phosphomannomutase activity"/>
    <property type="evidence" value="ECO:0007669"/>
    <property type="project" value="UniProtKB-EC"/>
</dbReference>
<evidence type="ECO:0000256" key="12">
    <source>
        <dbReference type="PIRSR" id="PIRSR605002-3"/>
    </source>
</evidence>
<keyword evidence="6" id="KW-0963">Cytoplasm</keyword>
<protein>
    <recommendedName>
        <fullName evidence="5">phosphomannomutase</fullName>
        <ecNumber evidence="5">5.4.2.8</ecNumber>
    </recommendedName>
</protein>
<evidence type="ECO:0000256" key="9">
    <source>
        <dbReference type="ARBA" id="ARBA00023235"/>
    </source>
</evidence>
<dbReference type="PANTHER" id="PTHR10000:SF8">
    <property type="entry name" value="HAD SUPERFAMILY HYDROLASE-LIKE, TYPE 3"/>
    <property type="match status" value="1"/>
</dbReference>
<evidence type="ECO:0000256" key="8">
    <source>
        <dbReference type="ARBA" id="ARBA00022842"/>
    </source>
</evidence>
<name>A0A365XTM3_9BACT</name>
<evidence type="ECO:0000256" key="3">
    <source>
        <dbReference type="ARBA" id="ARBA00009736"/>
    </source>
</evidence>
<dbReference type="RefSeq" id="WP_113617678.1">
    <property type="nucleotide sequence ID" value="NZ_QFFJ01000002.1"/>
</dbReference>
<evidence type="ECO:0000256" key="1">
    <source>
        <dbReference type="ARBA" id="ARBA00004496"/>
    </source>
</evidence>
<dbReference type="Pfam" id="PF03332">
    <property type="entry name" value="PMM"/>
    <property type="match status" value="1"/>
</dbReference>
<dbReference type="GO" id="GO:0000287">
    <property type="term" value="F:magnesium ion binding"/>
    <property type="evidence" value="ECO:0007669"/>
    <property type="project" value="TreeGrafter"/>
</dbReference>
<gene>
    <name evidence="13" type="ORF">DF182_20530</name>
</gene>
<dbReference type="SFLD" id="SFLDS00003">
    <property type="entry name" value="Haloacid_Dehalogenase"/>
    <property type="match status" value="1"/>
</dbReference>
<dbReference type="EC" id="5.4.2.8" evidence="5"/>
<keyword evidence="9" id="KW-0413">Isomerase</keyword>
<dbReference type="InterPro" id="IPR005002">
    <property type="entry name" value="PMM"/>
</dbReference>
<dbReference type="Gene3D" id="3.40.50.1000">
    <property type="entry name" value="HAD superfamily/HAD-like"/>
    <property type="match status" value="1"/>
</dbReference>
<dbReference type="EMBL" id="QFFJ01000002">
    <property type="protein sequence ID" value="RBL88935.1"/>
    <property type="molecule type" value="Genomic_DNA"/>
</dbReference>
<evidence type="ECO:0000313" key="13">
    <source>
        <dbReference type="EMBL" id="RBL88935.1"/>
    </source>
</evidence>
<dbReference type="AlphaFoldDB" id="A0A365XTM3"/>
<feature type="binding site" evidence="11">
    <location>
        <position position="175"/>
    </location>
    <ligand>
        <name>alpha-D-mannose 1-phosphate</name>
        <dbReference type="ChEBI" id="CHEBI:58409"/>
    </ligand>
</feature>
<dbReference type="GO" id="GO:0005829">
    <property type="term" value="C:cytosol"/>
    <property type="evidence" value="ECO:0007669"/>
    <property type="project" value="TreeGrafter"/>
</dbReference>
<keyword evidence="14" id="KW-1185">Reference proteome</keyword>
<dbReference type="OrthoDB" id="2241234at2"/>
<proteinExistence type="inferred from homology"/>
<evidence type="ECO:0000256" key="5">
    <source>
        <dbReference type="ARBA" id="ARBA00012730"/>
    </source>
</evidence>
<feature type="active site" description="Nucleophile" evidence="10">
    <location>
        <position position="8"/>
    </location>
</feature>
<feature type="binding site" evidence="12">
    <location>
        <position position="10"/>
    </location>
    <ligand>
        <name>Mg(2+)</name>
        <dbReference type="ChEBI" id="CHEBI:18420"/>
        <label>1</label>
    </ligand>
</feature>
<keyword evidence="8 12" id="KW-0460">Magnesium</keyword>
<evidence type="ECO:0000256" key="10">
    <source>
        <dbReference type="PIRSR" id="PIRSR605002-1"/>
    </source>
</evidence>
<evidence type="ECO:0000313" key="14">
    <source>
        <dbReference type="Proteomes" id="UP000253410"/>
    </source>
</evidence>
<feature type="active site" description="Proton donor/acceptor" evidence="10">
    <location>
        <position position="10"/>
    </location>
</feature>
<comment type="subunit">
    <text evidence="4">Homodimer.</text>
</comment>
<keyword evidence="13" id="KW-0378">Hydrolase</keyword>
<sequence>MRKLIVFDLDGTLAVSKSPIDTEMGALLGGLIETVRVAIISGGKWEQFEKQVIRLLPQGIPLSRLFILPTCGTQFYHYKQQWELLYAENFSSSEREKILRSLNTAIAEAGFTITQTWGDQIEDRGSQITWSALGQEAPVDAKKNWDPDFSKRKKIQALLDKLIPGFAVNLGGMTSVDITKDGIDKGYGIRKLRDTLGIAIEEMLFVGDALFEGGNDYPAKEAGALSIAVRDPDETKRVIETALACLHA</sequence>
<dbReference type="Proteomes" id="UP000253410">
    <property type="component" value="Unassembled WGS sequence"/>
</dbReference>
<feature type="binding site" evidence="12">
    <location>
        <position position="8"/>
    </location>
    <ligand>
        <name>Mg(2+)</name>
        <dbReference type="ChEBI" id="CHEBI:18420"/>
        <label>1</label>
    </ligand>
</feature>
<feature type="binding site" evidence="12">
    <location>
        <position position="208"/>
    </location>
    <ligand>
        <name>Mg(2+)</name>
        <dbReference type="ChEBI" id="CHEBI:18420"/>
        <label>1</label>
    </ligand>
</feature>
<feature type="binding site" evidence="11">
    <location>
        <position position="177"/>
    </location>
    <ligand>
        <name>alpha-D-mannose 1-phosphate</name>
        <dbReference type="ChEBI" id="CHEBI:58409"/>
    </ligand>
</feature>
<comment type="similarity">
    <text evidence="3">Belongs to the eukaryotic PMM family.</text>
</comment>
<dbReference type="GO" id="GO:0016791">
    <property type="term" value="F:phosphatase activity"/>
    <property type="evidence" value="ECO:0007669"/>
    <property type="project" value="TreeGrafter"/>
</dbReference>
<dbReference type="UniPathway" id="UPA00126">
    <property type="reaction ID" value="UER00424"/>
</dbReference>
<dbReference type="PANTHER" id="PTHR10000">
    <property type="entry name" value="PHOSPHOSERINE PHOSPHATASE"/>
    <property type="match status" value="1"/>
</dbReference>
<evidence type="ECO:0000256" key="11">
    <source>
        <dbReference type="PIRSR" id="PIRSR605002-2"/>
    </source>
</evidence>
<evidence type="ECO:0000256" key="4">
    <source>
        <dbReference type="ARBA" id="ARBA00011738"/>
    </source>
</evidence>
<dbReference type="SFLD" id="SFLDG01140">
    <property type="entry name" value="C2.B:_Phosphomannomutase_and_P"/>
    <property type="match status" value="1"/>
</dbReference>